<evidence type="ECO:0000313" key="1">
    <source>
        <dbReference type="EMBL" id="GFS11113.1"/>
    </source>
</evidence>
<name>A0AAV4IMP3_9GAST</name>
<evidence type="ECO:0000313" key="2">
    <source>
        <dbReference type="Proteomes" id="UP000762676"/>
    </source>
</evidence>
<dbReference type="EMBL" id="BMAT01002659">
    <property type="protein sequence ID" value="GFS11113.1"/>
    <property type="molecule type" value="Genomic_DNA"/>
</dbReference>
<sequence length="95" mass="10867">MFTNESYKEFLELMADAKATYKQAGARCRIGPRRNGNISTYQIPLPAAFLGLWVGLALLKKVFVFSAHWLSMIYTDKVRNIKDQWRSKARGSHVS</sequence>
<organism evidence="1 2">
    <name type="scientific">Elysia marginata</name>
    <dbReference type="NCBI Taxonomy" id="1093978"/>
    <lineage>
        <taxon>Eukaryota</taxon>
        <taxon>Metazoa</taxon>
        <taxon>Spiralia</taxon>
        <taxon>Lophotrochozoa</taxon>
        <taxon>Mollusca</taxon>
        <taxon>Gastropoda</taxon>
        <taxon>Heterobranchia</taxon>
        <taxon>Euthyneura</taxon>
        <taxon>Panpulmonata</taxon>
        <taxon>Sacoglossa</taxon>
        <taxon>Placobranchoidea</taxon>
        <taxon>Plakobranchidae</taxon>
        <taxon>Elysia</taxon>
    </lineage>
</organism>
<keyword evidence="2" id="KW-1185">Reference proteome</keyword>
<proteinExistence type="predicted"/>
<gene>
    <name evidence="1" type="ORF">ElyMa_001339200</name>
</gene>
<reference evidence="1 2" key="1">
    <citation type="journal article" date="2021" name="Elife">
        <title>Chloroplast acquisition without the gene transfer in kleptoplastic sea slugs, Plakobranchus ocellatus.</title>
        <authorList>
            <person name="Maeda T."/>
            <person name="Takahashi S."/>
            <person name="Yoshida T."/>
            <person name="Shimamura S."/>
            <person name="Takaki Y."/>
            <person name="Nagai Y."/>
            <person name="Toyoda A."/>
            <person name="Suzuki Y."/>
            <person name="Arimoto A."/>
            <person name="Ishii H."/>
            <person name="Satoh N."/>
            <person name="Nishiyama T."/>
            <person name="Hasebe M."/>
            <person name="Maruyama T."/>
            <person name="Minagawa J."/>
            <person name="Obokata J."/>
            <person name="Shigenobu S."/>
        </authorList>
    </citation>
    <scope>NUCLEOTIDE SEQUENCE [LARGE SCALE GENOMIC DNA]</scope>
</reference>
<comment type="caution">
    <text evidence="1">The sequence shown here is derived from an EMBL/GenBank/DDBJ whole genome shotgun (WGS) entry which is preliminary data.</text>
</comment>
<dbReference type="Proteomes" id="UP000762676">
    <property type="component" value="Unassembled WGS sequence"/>
</dbReference>
<dbReference type="AlphaFoldDB" id="A0AAV4IMP3"/>
<protein>
    <submittedName>
        <fullName evidence="1">Uncharacterized protein</fullName>
    </submittedName>
</protein>
<accession>A0AAV4IMP3</accession>